<proteinExistence type="predicted"/>
<dbReference type="Gene3D" id="1.10.510.10">
    <property type="entry name" value="Transferase(Phosphotransferase) domain 1"/>
    <property type="match status" value="1"/>
</dbReference>
<feature type="compositionally biased region" description="Low complexity" evidence="2">
    <location>
        <begin position="1028"/>
        <end position="1038"/>
    </location>
</feature>
<reference evidence="5" key="1">
    <citation type="submission" date="2016-05" db="EMBL/GenBank/DDBJ databases">
        <title>Comparative genomics of biotechnologically important yeasts.</title>
        <authorList>
            <consortium name="DOE Joint Genome Institute"/>
            <person name="Riley R."/>
            <person name="Haridas S."/>
            <person name="Wolfe K.H."/>
            <person name="Lopes M.R."/>
            <person name="Hittinger C.T."/>
            <person name="Goker M."/>
            <person name="Salamov A."/>
            <person name="Wisecaver J."/>
            <person name="Long T.M."/>
            <person name="Aerts A.L."/>
            <person name="Barry K."/>
            <person name="Choi C."/>
            <person name="Clum A."/>
            <person name="Coughlan A.Y."/>
            <person name="Deshpande S."/>
            <person name="Douglass A.P."/>
            <person name="Hanson S.J."/>
            <person name="Klenk H.-P."/>
            <person name="Labutti K."/>
            <person name="Lapidus A."/>
            <person name="Lindquist E."/>
            <person name="Lipzen A."/>
            <person name="Meier-Kolthoff J.P."/>
            <person name="Ohm R.A."/>
            <person name="Otillar R.P."/>
            <person name="Pangilinan J."/>
            <person name="Peng Y."/>
            <person name="Rokas A."/>
            <person name="Rosa C.A."/>
            <person name="Scheuner C."/>
            <person name="Sibirny A.A."/>
            <person name="Slot J.C."/>
            <person name="Stielow J.B."/>
            <person name="Sun H."/>
            <person name="Kurtzman C.P."/>
            <person name="Blackwell M."/>
            <person name="Grigoriev I.V."/>
            <person name="Jeffries T.W."/>
        </authorList>
    </citation>
    <scope>NUCLEOTIDE SEQUENCE [LARGE SCALE GENOMIC DNA]</scope>
    <source>
        <strain evidence="5">NRRL Y-1933</strain>
    </source>
</reference>
<feature type="compositionally biased region" description="Low complexity" evidence="2">
    <location>
        <begin position="564"/>
        <end position="578"/>
    </location>
</feature>
<dbReference type="GO" id="GO:0005524">
    <property type="term" value="F:ATP binding"/>
    <property type="evidence" value="ECO:0007669"/>
    <property type="project" value="InterPro"/>
</dbReference>
<feature type="domain" description="Protein kinase" evidence="3">
    <location>
        <begin position="20"/>
        <end position="291"/>
    </location>
</feature>
<gene>
    <name evidence="4" type="ORF">HYPBUDRAFT_151297</name>
</gene>
<dbReference type="STRING" id="984485.A0A1E4RQM8"/>
<feature type="region of interest" description="Disordered" evidence="2">
    <location>
        <begin position="979"/>
        <end position="1038"/>
    </location>
</feature>
<feature type="compositionally biased region" description="Low complexity" evidence="2">
    <location>
        <begin position="496"/>
        <end position="511"/>
    </location>
</feature>
<dbReference type="RefSeq" id="XP_020078661.1">
    <property type="nucleotide sequence ID" value="XM_020220428.1"/>
</dbReference>
<dbReference type="EMBL" id="KV454538">
    <property type="protein sequence ID" value="ODV69594.1"/>
    <property type="molecule type" value="Genomic_DNA"/>
</dbReference>
<dbReference type="PANTHER" id="PTHR22967">
    <property type="entry name" value="SERINE/THREONINE PROTEIN KINASE"/>
    <property type="match status" value="1"/>
</dbReference>
<evidence type="ECO:0000256" key="1">
    <source>
        <dbReference type="ARBA" id="ARBA00022741"/>
    </source>
</evidence>
<dbReference type="InterPro" id="IPR008271">
    <property type="entry name" value="Ser/Thr_kinase_AS"/>
</dbReference>
<dbReference type="InterPro" id="IPR011009">
    <property type="entry name" value="Kinase-like_dom_sf"/>
</dbReference>
<evidence type="ECO:0000313" key="4">
    <source>
        <dbReference type="EMBL" id="ODV69594.1"/>
    </source>
</evidence>
<feature type="region of interest" description="Disordered" evidence="2">
    <location>
        <begin position="638"/>
        <end position="742"/>
    </location>
</feature>
<feature type="compositionally biased region" description="Polar residues" evidence="2">
    <location>
        <begin position="368"/>
        <end position="378"/>
    </location>
</feature>
<dbReference type="SMART" id="SM00220">
    <property type="entry name" value="S_TKc"/>
    <property type="match status" value="1"/>
</dbReference>
<protein>
    <recommendedName>
        <fullName evidence="3">Protein kinase domain-containing protein</fullName>
    </recommendedName>
</protein>
<dbReference type="PANTHER" id="PTHR22967:SF65">
    <property type="entry name" value="SERINE_THREONINE-PROTEIN KINASE AKL1"/>
    <property type="match status" value="1"/>
</dbReference>
<feature type="region of interest" description="Disordered" evidence="2">
    <location>
        <begin position="357"/>
        <end position="408"/>
    </location>
</feature>
<feature type="compositionally biased region" description="Basic and acidic residues" evidence="2">
    <location>
        <begin position="673"/>
        <end position="700"/>
    </location>
</feature>
<feature type="compositionally biased region" description="Polar residues" evidence="2">
    <location>
        <begin position="822"/>
        <end position="852"/>
    </location>
</feature>
<dbReference type="GeneID" id="30994978"/>
<dbReference type="GO" id="GO:0005737">
    <property type="term" value="C:cytoplasm"/>
    <property type="evidence" value="ECO:0007669"/>
    <property type="project" value="TreeGrafter"/>
</dbReference>
<dbReference type="AlphaFoldDB" id="A0A1E4RQM8"/>
<evidence type="ECO:0000313" key="5">
    <source>
        <dbReference type="Proteomes" id="UP000095085"/>
    </source>
</evidence>
<feature type="compositionally biased region" description="Basic and acidic residues" evidence="2">
    <location>
        <begin position="924"/>
        <end position="956"/>
    </location>
</feature>
<accession>A0A1E4RQM8</accession>
<feature type="compositionally biased region" description="Polar residues" evidence="2">
    <location>
        <begin position="643"/>
        <end position="655"/>
    </location>
</feature>
<feature type="region of interest" description="Disordered" evidence="2">
    <location>
        <begin position="564"/>
        <end position="616"/>
    </location>
</feature>
<feature type="compositionally biased region" description="Polar residues" evidence="2">
    <location>
        <begin position="987"/>
        <end position="999"/>
    </location>
</feature>
<keyword evidence="5" id="KW-1185">Reference proteome</keyword>
<feature type="compositionally biased region" description="Low complexity" evidence="2">
    <location>
        <begin position="379"/>
        <end position="408"/>
    </location>
</feature>
<dbReference type="InterPro" id="IPR000719">
    <property type="entry name" value="Prot_kinase_dom"/>
</dbReference>
<feature type="compositionally biased region" description="Low complexity" evidence="2">
    <location>
        <begin position="592"/>
        <end position="607"/>
    </location>
</feature>
<dbReference type="GO" id="GO:0004674">
    <property type="term" value="F:protein serine/threonine kinase activity"/>
    <property type="evidence" value="ECO:0007669"/>
    <property type="project" value="TreeGrafter"/>
</dbReference>
<feature type="region of interest" description="Disordered" evidence="2">
    <location>
        <begin position="476"/>
        <end position="518"/>
    </location>
</feature>
<evidence type="ECO:0000256" key="2">
    <source>
        <dbReference type="SAM" id="MobiDB-lite"/>
    </source>
</evidence>
<evidence type="ECO:0000259" key="3">
    <source>
        <dbReference type="PROSITE" id="PS50011"/>
    </source>
</evidence>
<dbReference type="GO" id="GO:0007015">
    <property type="term" value="P:actin filament organization"/>
    <property type="evidence" value="ECO:0007669"/>
    <property type="project" value="TreeGrafter"/>
</dbReference>
<feature type="compositionally biased region" description="Low complexity" evidence="2">
    <location>
        <begin position="775"/>
        <end position="784"/>
    </location>
</feature>
<feature type="compositionally biased region" description="Low complexity" evidence="2">
    <location>
        <begin position="907"/>
        <end position="919"/>
    </location>
</feature>
<keyword evidence="1" id="KW-0547">Nucleotide-binding</keyword>
<dbReference type="Proteomes" id="UP000095085">
    <property type="component" value="Unassembled WGS sequence"/>
</dbReference>
<feature type="region of interest" description="Disordered" evidence="2">
    <location>
        <begin position="905"/>
        <end position="962"/>
    </location>
</feature>
<sequence length="1038" mass="117490">MGKLSKLPEGTKLPVGSHDVKILKYLSEGGFAHIYKVEIEPVEEGSEIACLKRVIVPDKNGLNQLRKEVDVMKTLRHARNIVKYYDSHAERLPDGTYQVLVLMELCPNKSLLDYMNDRIKTKLTEPEILKIMLDISIGVSEMHKIKLIHRDIKIENVLIDAHNDFKLCDFGSTCSPLMPPKDQQEFQFLSHDILYQTTPQYRAPEMIDLYRRLPIDDKSDIWALGCFLYKLCYYTTPFEANGDIAILHASFQFLPAPVFSGDLKNLIIIMLQENPIFRPNIIQVIILVATMMKLDFKDLKIEDFYKAGPYNFHALHEYQRQKQQELIQQQQFYYQQQQQQLQQNQQLAQTLSQKSSSTNLVGNVPSADPSNPTYAYSSPVQQPAQAAAAPNLQPQTQEQSLAYQQQQSQFPIQEQSLVSPYKDKYPVSQPADQPSLNPELQDEKLELNEKHNAEDSDDLEGLEENLDNVEERYPSLEDLLDTPQRPRDDTTISNKSKLLSESPPASSSPAPSIKPPSYPVKPIILLSPEIKKLNPEELQQYNYQHQVYQSQFQYYQQVQQQQQQQQQQHNQQKFQKSQENPAGLQSPVPQYSSKSSKSSRISGEGSKTPTAFESKEAWEKLHSKIDKSAERLADDIFAGGTKSPATKPQKTNQSVKSDHSVVSAKTDISYSSDEDRMKLSKSESLNKETQKYPDIENKEQEVEETLEYTPTEVAQHSKEELTEENLSKAQPSQLKEEVSQKADNEMNNFPNSVSRPMPIPNQSQYISAPMIPTMNSNSYTSSSNPFPMTSKAPTNQQQSQQQHQLTQDTTQGPKLPERKNANPWSDFTNNLKSSPMTKVSSHPGTMNAVPTLNSQNKFNHLNANNIHDQFNNMSIYDGQRPKKFDTPTLPNNQAEPNLIDLEVGLDSSSSASGTPGATPLALPKQRDANNRLESEPSLLDLKDLDDKQAKAPEKPQFKKRISSIQNASNFSFQEEVIDFASDDENPENSSKMNRISIRNSLKKPKGRKSGEHKRTDSSNGEGSKKRISFFGGSSSNNS</sequence>
<dbReference type="SUPFAM" id="SSF56112">
    <property type="entry name" value="Protein kinase-like (PK-like)"/>
    <property type="match status" value="1"/>
</dbReference>
<name>A0A1E4RQM8_9ASCO</name>
<feature type="compositionally biased region" description="Low complexity" evidence="2">
    <location>
        <begin position="794"/>
        <end position="811"/>
    </location>
</feature>
<dbReference type="OrthoDB" id="2018507at2759"/>
<dbReference type="PROSITE" id="PS50011">
    <property type="entry name" value="PROTEIN_KINASE_DOM"/>
    <property type="match status" value="1"/>
</dbReference>
<dbReference type="Pfam" id="PF00069">
    <property type="entry name" value="Pkinase"/>
    <property type="match status" value="1"/>
</dbReference>
<dbReference type="GO" id="GO:0000147">
    <property type="term" value="P:actin cortical patch assembly"/>
    <property type="evidence" value="ECO:0007669"/>
    <property type="project" value="TreeGrafter"/>
</dbReference>
<organism evidence="4 5">
    <name type="scientific">Hyphopichia burtonii NRRL Y-1933</name>
    <dbReference type="NCBI Taxonomy" id="984485"/>
    <lineage>
        <taxon>Eukaryota</taxon>
        <taxon>Fungi</taxon>
        <taxon>Dikarya</taxon>
        <taxon>Ascomycota</taxon>
        <taxon>Saccharomycotina</taxon>
        <taxon>Pichiomycetes</taxon>
        <taxon>Debaryomycetaceae</taxon>
        <taxon>Hyphopichia</taxon>
    </lineage>
</organism>
<dbReference type="PROSITE" id="PS00108">
    <property type="entry name" value="PROTEIN_KINASE_ST"/>
    <property type="match status" value="1"/>
</dbReference>
<feature type="region of interest" description="Disordered" evidence="2">
    <location>
        <begin position="769"/>
        <end position="852"/>
    </location>
</feature>